<dbReference type="InterPro" id="IPR005804">
    <property type="entry name" value="FA_desaturase_dom"/>
</dbReference>
<evidence type="ECO:0000256" key="5">
    <source>
        <dbReference type="ARBA" id="ARBA00022989"/>
    </source>
</evidence>
<evidence type="ECO:0000256" key="7">
    <source>
        <dbReference type="ARBA" id="ARBA00023004"/>
    </source>
</evidence>
<dbReference type="Proteomes" id="UP000177925">
    <property type="component" value="Unassembled WGS sequence"/>
</dbReference>
<keyword evidence="9 10" id="KW-0472">Membrane</keyword>
<organism evidence="13 14">
    <name type="scientific">Candidatus Muproteobacteria bacterium RBG_16_64_11</name>
    <dbReference type="NCBI Taxonomy" id="1817758"/>
    <lineage>
        <taxon>Bacteria</taxon>
        <taxon>Pseudomonadati</taxon>
        <taxon>Pseudomonadota</taxon>
        <taxon>Candidatus Muproteobacteria</taxon>
    </lineage>
</organism>
<dbReference type="STRING" id="1817758.A2150_04390"/>
<dbReference type="Pfam" id="PF00487">
    <property type="entry name" value="FA_desaturase"/>
    <property type="match status" value="1"/>
</dbReference>
<evidence type="ECO:0000256" key="4">
    <source>
        <dbReference type="ARBA" id="ARBA00022832"/>
    </source>
</evidence>
<dbReference type="GO" id="GO:0006631">
    <property type="term" value="P:fatty acid metabolic process"/>
    <property type="evidence" value="ECO:0007669"/>
    <property type="project" value="UniProtKB-KW"/>
</dbReference>
<proteinExistence type="inferred from homology"/>
<reference evidence="13 14" key="1">
    <citation type="journal article" date="2016" name="Nat. Commun.">
        <title>Thousands of microbial genomes shed light on interconnected biogeochemical processes in an aquifer system.</title>
        <authorList>
            <person name="Anantharaman K."/>
            <person name="Brown C.T."/>
            <person name="Hug L.A."/>
            <person name="Sharon I."/>
            <person name="Castelle C.J."/>
            <person name="Probst A.J."/>
            <person name="Thomas B.C."/>
            <person name="Singh A."/>
            <person name="Wilkins M.J."/>
            <person name="Karaoz U."/>
            <person name="Brodie E.L."/>
            <person name="Williams K.H."/>
            <person name="Hubbard S.S."/>
            <person name="Banfield J.F."/>
        </authorList>
    </citation>
    <scope>NUCLEOTIDE SEQUENCE [LARGE SCALE GENOMIC DNA]</scope>
</reference>
<comment type="subcellular location">
    <subcellularLocation>
        <location evidence="1">Membrane</location>
        <topology evidence="1">Multi-pass membrane protein</topology>
    </subcellularLocation>
</comment>
<evidence type="ECO:0000256" key="2">
    <source>
        <dbReference type="ARBA" id="ARBA00008749"/>
    </source>
</evidence>
<dbReference type="GO" id="GO:0016020">
    <property type="term" value="C:membrane"/>
    <property type="evidence" value="ECO:0007669"/>
    <property type="project" value="UniProtKB-SubCell"/>
</dbReference>
<feature type="transmembrane region" description="Helical" evidence="10">
    <location>
        <begin position="17"/>
        <end position="39"/>
    </location>
</feature>
<gene>
    <name evidence="13" type="ORF">A2150_04390</name>
</gene>
<dbReference type="PANTHER" id="PTHR11351">
    <property type="entry name" value="ACYL-COA DESATURASE"/>
    <property type="match status" value="1"/>
</dbReference>
<evidence type="ECO:0000313" key="13">
    <source>
        <dbReference type="EMBL" id="OGI43398.1"/>
    </source>
</evidence>
<feature type="domain" description="Transposase IS204/IS1001/IS1096/IS1165 DDE" evidence="12">
    <location>
        <begin position="151"/>
        <end position="220"/>
    </location>
</feature>
<comment type="caution">
    <text evidence="13">The sequence shown here is derived from an EMBL/GenBank/DDBJ whole genome shotgun (WGS) entry which is preliminary data.</text>
</comment>
<protein>
    <submittedName>
        <fullName evidence="13">Uncharacterized protein</fullName>
    </submittedName>
</protein>
<evidence type="ECO:0000313" key="14">
    <source>
        <dbReference type="Proteomes" id="UP000177925"/>
    </source>
</evidence>
<evidence type="ECO:0000256" key="8">
    <source>
        <dbReference type="ARBA" id="ARBA00023098"/>
    </source>
</evidence>
<evidence type="ECO:0000259" key="12">
    <source>
        <dbReference type="Pfam" id="PF01610"/>
    </source>
</evidence>
<keyword evidence="6" id="KW-0560">Oxidoreductase</keyword>
<evidence type="ECO:0000259" key="11">
    <source>
        <dbReference type="Pfam" id="PF00487"/>
    </source>
</evidence>
<evidence type="ECO:0000256" key="3">
    <source>
        <dbReference type="ARBA" id="ARBA00022692"/>
    </source>
</evidence>
<keyword evidence="4" id="KW-0276">Fatty acid metabolism</keyword>
<evidence type="ECO:0000256" key="9">
    <source>
        <dbReference type="ARBA" id="ARBA00023136"/>
    </source>
</evidence>
<dbReference type="InterPro" id="IPR002560">
    <property type="entry name" value="Transposase_DDE"/>
</dbReference>
<keyword evidence="5 10" id="KW-1133">Transmembrane helix</keyword>
<keyword evidence="8" id="KW-0443">Lipid metabolism</keyword>
<sequence length="227" mass="26400">MLDRLIPMLNGLLSLPWWGYVLVALAFAHLTIVSVTIFLHRHQAHRALDLHPIVSHFFRFWLWLTTGMITRDWVAIHRKHHAKVETPEDPHSPQQVGVKKVLWDGISLYRAESKDLETLEKYGHGTPQDWLERKLYVPHTGKGIVLMLLDAASRARLNSALERFQRLHTVYTMKQKLQAIWHRSVATHEHLLHALQEWCREAEATGIQALREFALKLRTYSLAQPTP</sequence>
<comment type="similarity">
    <text evidence="2">Belongs to the fatty acid desaturase type 2 family.</text>
</comment>
<evidence type="ECO:0000256" key="10">
    <source>
        <dbReference type="SAM" id="Phobius"/>
    </source>
</evidence>
<keyword evidence="3 10" id="KW-0812">Transmembrane</keyword>
<dbReference type="Pfam" id="PF01610">
    <property type="entry name" value="DDE_Tnp_ISL3"/>
    <property type="match status" value="1"/>
</dbReference>
<dbReference type="EMBL" id="MFSS01000058">
    <property type="protein sequence ID" value="OGI43398.1"/>
    <property type="molecule type" value="Genomic_DNA"/>
</dbReference>
<evidence type="ECO:0000256" key="1">
    <source>
        <dbReference type="ARBA" id="ARBA00004141"/>
    </source>
</evidence>
<dbReference type="InterPro" id="IPR015876">
    <property type="entry name" value="Acyl-CoA_DS"/>
</dbReference>
<evidence type="ECO:0000256" key="6">
    <source>
        <dbReference type="ARBA" id="ARBA00023002"/>
    </source>
</evidence>
<dbReference type="AlphaFoldDB" id="A0A1F6TE38"/>
<accession>A0A1F6TE38</accession>
<feature type="domain" description="Fatty acid desaturase" evidence="11">
    <location>
        <begin position="17"/>
        <end position="96"/>
    </location>
</feature>
<dbReference type="GO" id="GO:0016717">
    <property type="term" value="F:oxidoreductase activity, acting on paired donors, with oxidation of a pair of donors resulting in the reduction of molecular oxygen to two molecules of water"/>
    <property type="evidence" value="ECO:0007669"/>
    <property type="project" value="InterPro"/>
</dbReference>
<dbReference type="PANTHER" id="PTHR11351:SF33">
    <property type="entry name" value="DELTA-9 FATTY ACID DESATURASE, DESA"/>
    <property type="match status" value="1"/>
</dbReference>
<keyword evidence="7" id="KW-0408">Iron</keyword>
<name>A0A1F6TE38_9PROT</name>